<comment type="similarity">
    <text evidence="5 18">Belongs to the ATP phosphoribosyltransferase family. Long subfamily.</text>
</comment>
<comment type="pathway">
    <text evidence="4 18">Amino-acid biosynthesis; L-histidine biosynthesis; L-histidine from 5-phospho-alpha-D-ribose 1-diphosphate: step 1/9.</text>
</comment>
<dbReference type="GO" id="GO:0005524">
    <property type="term" value="F:ATP binding"/>
    <property type="evidence" value="ECO:0007669"/>
    <property type="project" value="UniProtKB-KW"/>
</dbReference>
<proteinExistence type="inferred from homology"/>
<dbReference type="AlphaFoldDB" id="A0A1F5ZRC8"/>
<dbReference type="PANTHER" id="PTHR21403:SF8">
    <property type="entry name" value="ATP PHOSPHORIBOSYLTRANSFERASE"/>
    <property type="match status" value="1"/>
</dbReference>
<keyword evidence="15 18" id="KW-0460">Magnesium</keyword>
<evidence type="ECO:0000259" key="20">
    <source>
        <dbReference type="Pfam" id="PF08029"/>
    </source>
</evidence>
<dbReference type="Gene3D" id="3.40.190.10">
    <property type="entry name" value="Periplasmic binding protein-like II"/>
    <property type="match status" value="2"/>
</dbReference>
<dbReference type="Pfam" id="PF08029">
    <property type="entry name" value="HisG_C"/>
    <property type="match status" value="1"/>
</dbReference>
<evidence type="ECO:0000256" key="15">
    <source>
        <dbReference type="ARBA" id="ARBA00022842"/>
    </source>
</evidence>
<evidence type="ECO:0000256" key="17">
    <source>
        <dbReference type="ARBA" id="ARBA00024861"/>
    </source>
</evidence>
<dbReference type="STRING" id="1798375.A2773_02595"/>
<evidence type="ECO:0000259" key="19">
    <source>
        <dbReference type="Pfam" id="PF01634"/>
    </source>
</evidence>
<evidence type="ECO:0000256" key="2">
    <source>
        <dbReference type="ARBA" id="ARBA00001946"/>
    </source>
</evidence>
<evidence type="ECO:0000256" key="3">
    <source>
        <dbReference type="ARBA" id="ARBA00004496"/>
    </source>
</evidence>
<dbReference type="Pfam" id="PF01634">
    <property type="entry name" value="HisG"/>
    <property type="match status" value="1"/>
</dbReference>
<feature type="domain" description="ATP phosphoribosyltransferase catalytic" evidence="19">
    <location>
        <begin position="53"/>
        <end position="208"/>
    </location>
</feature>
<dbReference type="GO" id="GO:0003879">
    <property type="term" value="F:ATP phosphoribosyltransferase activity"/>
    <property type="evidence" value="ECO:0007669"/>
    <property type="project" value="UniProtKB-UniRule"/>
</dbReference>
<dbReference type="NCBIfam" id="TIGR03455">
    <property type="entry name" value="HisG_C-term"/>
    <property type="match status" value="1"/>
</dbReference>
<accession>A0A1F5ZRC8</accession>
<dbReference type="InterPro" id="IPR015867">
    <property type="entry name" value="N-reg_PII/ATP_PRibTrfase_C"/>
</dbReference>
<evidence type="ECO:0000256" key="6">
    <source>
        <dbReference type="ARBA" id="ARBA00011946"/>
    </source>
</evidence>
<organism evidence="21 22">
    <name type="scientific">Candidatus Gottesmanbacteria bacterium RIFCSPHIGHO2_01_FULL_39_10</name>
    <dbReference type="NCBI Taxonomy" id="1798375"/>
    <lineage>
        <taxon>Bacteria</taxon>
        <taxon>Candidatus Gottesmaniibacteriota</taxon>
    </lineage>
</organism>
<evidence type="ECO:0000256" key="9">
    <source>
        <dbReference type="ARBA" id="ARBA00022605"/>
    </source>
</evidence>
<dbReference type="SUPFAM" id="SSF54913">
    <property type="entry name" value="GlnB-like"/>
    <property type="match status" value="1"/>
</dbReference>
<dbReference type="HAMAP" id="MF_00079">
    <property type="entry name" value="HisG_Long"/>
    <property type="match status" value="1"/>
</dbReference>
<comment type="function">
    <text evidence="17 18">Catalyzes the condensation of ATP and 5-phosphoribose 1-diphosphate to form N'-(5'-phosphoribosyl)-ATP (PR-ATP). Has a crucial role in the pathway because the rate of histidine biosynthesis seems to be controlled primarily by regulation of HisG enzymatic activity.</text>
</comment>
<dbReference type="NCBIfam" id="TIGR00070">
    <property type="entry name" value="hisG"/>
    <property type="match status" value="1"/>
</dbReference>
<comment type="caution">
    <text evidence="21">The sequence shown here is derived from an EMBL/GenBank/DDBJ whole genome shotgun (WGS) entry which is preliminary data.</text>
</comment>
<keyword evidence="16 18" id="KW-0368">Histidine biosynthesis</keyword>
<keyword evidence="13 18" id="KW-0547">Nucleotide-binding</keyword>
<protein>
    <recommendedName>
        <fullName evidence="7 18">ATP phosphoribosyltransferase</fullName>
        <shortName evidence="18">ATP-PRT</shortName>
        <shortName evidence="18">ATP-PRTase</shortName>
        <ecNumber evidence="6 18">2.4.2.17</ecNumber>
    </recommendedName>
</protein>
<evidence type="ECO:0000256" key="18">
    <source>
        <dbReference type="HAMAP-Rule" id="MF_00079"/>
    </source>
</evidence>
<dbReference type="InterPro" id="IPR013115">
    <property type="entry name" value="HisG_C"/>
</dbReference>
<evidence type="ECO:0000256" key="13">
    <source>
        <dbReference type="ARBA" id="ARBA00022741"/>
    </source>
</evidence>
<evidence type="ECO:0000313" key="21">
    <source>
        <dbReference type="EMBL" id="OGG14652.1"/>
    </source>
</evidence>
<reference evidence="21 22" key="1">
    <citation type="journal article" date="2016" name="Nat. Commun.">
        <title>Thousands of microbial genomes shed light on interconnected biogeochemical processes in an aquifer system.</title>
        <authorList>
            <person name="Anantharaman K."/>
            <person name="Brown C.T."/>
            <person name="Hug L.A."/>
            <person name="Sharon I."/>
            <person name="Castelle C.J."/>
            <person name="Probst A.J."/>
            <person name="Thomas B.C."/>
            <person name="Singh A."/>
            <person name="Wilkins M.J."/>
            <person name="Karaoz U."/>
            <person name="Brodie E.L."/>
            <person name="Williams K.H."/>
            <person name="Hubbard S.S."/>
            <person name="Banfield J.F."/>
        </authorList>
    </citation>
    <scope>NUCLEOTIDE SEQUENCE [LARGE SCALE GENOMIC DNA]</scope>
</reference>
<keyword evidence="9 18" id="KW-0028">Amino-acid biosynthesis</keyword>
<dbReference type="FunFam" id="3.30.70.120:FF:000002">
    <property type="entry name" value="ATP phosphoribosyltransferase"/>
    <property type="match status" value="1"/>
</dbReference>
<dbReference type="Gene3D" id="3.30.70.120">
    <property type="match status" value="1"/>
</dbReference>
<dbReference type="GO" id="GO:0000105">
    <property type="term" value="P:L-histidine biosynthetic process"/>
    <property type="evidence" value="ECO:0007669"/>
    <property type="project" value="UniProtKB-UniRule"/>
</dbReference>
<keyword evidence="11 18" id="KW-0808">Transferase</keyword>
<dbReference type="GO" id="GO:0005737">
    <property type="term" value="C:cytoplasm"/>
    <property type="evidence" value="ECO:0007669"/>
    <property type="project" value="UniProtKB-SubCell"/>
</dbReference>
<dbReference type="Proteomes" id="UP000177383">
    <property type="component" value="Unassembled WGS sequence"/>
</dbReference>
<gene>
    <name evidence="18" type="primary">hisG</name>
    <name evidence="21" type="ORF">A2773_02595</name>
</gene>
<dbReference type="EMBL" id="MFJE01000013">
    <property type="protein sequence ID" value="OGG14652.1"/>
    <property type="molecule type" value="Genomic_DNA"/>
</dbReference>
<dbReference type="InterPro" id="IPR018198">
    <property type="entry name" value="ATP_PRibTrfase_CS"/>
</dbReference>
<dbReference type="SUPFAM" id="SSF53850">
    <property type="entry name" value="Periplasmic binding protein-like II"/>
    <property type="match status" value="1"/>
</dbReference>
<dbReference type="PANTHER" id="PTHR21403">
    <property type="entry name" value="ATP PHOSPHORIBOSYLTRANSFERASE ATP-PRTASE"/>
    <property type="match status" value="1"/>
</dbReference>
<comment type="activity regulation">
    <text evidence="18">Feedback inhibited by histidine.</text>
</comment>
<evidence type="ECO:0000256" key="10">
    <source>
        <dbReference type="ARBA" id="ARBA00022676"/>
    </source>
</evidence>
<evidence type="ECO:0000256" key="14">
    <source>
        <dbReference type="ARBA" id="ARBA00022840"/>
    </source>
</evidence>
<keyword evidence="10 18" id="KW-0328">Glycosyltransferase</keyword>
<name>A0A1F5ZRC8_9BACT</name>
<evidence type="ECO:0000256" key="8">
    <source>
        <dbReference type="ARBA" id="ARBA00022490"/>
    </source>
</evidence>
<dbReference type="EC" id="2.4.2.17" evidence="6 18"/>
<comment type="cofactor">
    <cofactor evidence="2 18">
        <name>Mg(2+)</name>
        <dbReference type="ChEBI" id="CHEBI:18420"/>
    </cofactor>
</comment>
<dbReference type="PROSITE" id="PS01316">
    <property type="entry name" value="ATP_P_PHORIBOSYLTR"/>
    <property type="match status" value="1"/>
</dbReference>
<evidence type="ECO:0000256" key="1">
    <source>
        <dbReference type="ARBA" id="ARBA00000915"/>
    </source>
</evidence>
<feature type="domain" description="Histidine biosynthesis HisG C-terminal" evidence="20">
    <location>
        <begin position="213"/>
        <end position="285"/>
    </location>
</feature>
<evidence type="ECO:0000256" key="5">
    <source>
        <dbReference type="ARBA" id="ARBA00007955"/>
    </source>
</evidence>
<evidence type="ECO:0000256" key="7">
    <source>
        <dbReference type="ARBA" id="ARBA00020998"/>
    </source>
</evidence>
<keyword evidence="12 18" id="KW-0479">Metal-binding</keyword>
<dbReference type="InterPro" id="IPR011322">
    <property type="entry name" value="N-reg_PII-like_a/b"/>
</dbReference>
<dbReference type="GO" id="GO:0000287">
    <property type="term" value="F:magnesium ion binding"/>
    <property type="evidence" value="ECO:0007669"/>
    <property type="project" value="UniProtKB-UniRule"/>
</dbReference>
<keyword evidence="14 18" id="KW-0067">ATP-binding</keyword>
<evidence type="ECO:0000256" key="4">
    <source>
        <dbReference type="ARBA" id="ARBA00004667"/>
    </source>
</evidence>
<sequence>MNNNYLKLAIQKEGRLTQETLSFLKKSGLEFESYNQRLYSSCRNFPLEIIYVRVSDIPDYVSSGSVDLGIIGQNILCEERPKVKKLLNLRFGFCSLILAIPKESTIKNLSDLRDQKIATSYPNSTANFFKKNSISIKIVNISGSVEITPTLGVSQAVVDLTSSGSTLELNDLKVLAKIYDSEAVLITNDQTLKSAKKKILGKLLTRFKGVLSARDYKYVMMNAPKNIIPRLKKITPGLKSPTLAPLAKDGWYSVQTVIKEDIFWETIEKLKKLGASGILVLPIEKIIT</sequence>
<comment type="catalytic activity">
    <reaction evidence="1 18">
        <text>1-(5-phospho-beta-D-ribosyl)-ATP + diphosphate = 5-phospho-alpha-D-ribose 1-diphosphate + ATP</text>
        <dbReference type="Rhea" id="RHEA:18473"/>
        <dbReference type="ChEBI" id="CHEBI:30616"/>
        <dbReference type="ChEBI" id="CHEBI:33019"/>
        <dbReference type="ChEBI" id="CHEBI:58017"/>
        <dbReference type="ChEBI" id="CHEBI:73183"/>
        <dbReference type="EC" id="2.4.2.17"/>
    </reaction>
</comment>
<evidence type="ECO:0000313" key="22">
    <source>
        <dbReference type="Proteomes" id="UP000177383"/>
    </source>
</evidence>
<evidence type="ECO:0000256" key="12">
    <source>
        <dbReference type="ARBA" id="ARBA00022723"/>
    </source>
</evidence>
<evidence type="ECO:0000256" key="11">
    <source>
        <dbReference type="ARBA" id="ARBA00022679"/>
    </source>
</evidence>
<comment type="subcellular location">
    <subcellularLocation>
        <location evidence="3 18">Cytoplasm</location>
    </subcellularLocation>
</comment>
<dbReference type="InterPro" id="IPR013820">
    <property type="entry name" value="ATP_PRibTrfase_cat"/>
</dbReference>
<dbReference type="InterPro" id="IPR020621">
    <property type="entry name" value="ATP-PRT_HisG_long"/>
</dbReference>
<dbReference type="InterPro" id="IPR001348">
    <property type="entry name" value="ATP_PRibTrfase_HisG"/>
</dbReference>
<evidence type="ECO:0000256" key="16">
    <source>
        <dbReference type="ARBA" id="ARBA00023102"/>
    </source>
</evidence>
<keyword evidence="8 18" id="KW-0963">Cytoplasm</keyword>
<dbReference type="UniPathway" id="UPA00031">
    <property type="reaction ID" value="UER00006"/>
</dbReference>